<dbReference type="EMBL" id="JACHWZ010000006">
    <property type="protein sequence ID" value="MBB3060713.1"/>
    <property type="molecule type" value="Genomic_DNA"/>
</dbReference>
<organism evidence="1 2">
    <name type="scientific">Microbulbifer rhizosphaerae</name>
    <dbReference type="NCBI Taxonomy" id="1562603"/>
    <lineage>
        <taxon>Bacteria</taxon>
        <taxon>Pseudomonadati</taxon>
        <taxon>Pseudomonadota</taxon>
        <taxon>Gammaproteobacteria</taxon>
        <taxon>Cellvibrionales</taxon>
        <taxon>Microbulbiferaceae</taxon>
        <taxon>Microbulbifer</taxon>
    </lineage>
</organism>
<proteinExistence type="predicted"/>
<reference evidence="1 2" key="1">
    <citation type="submission" date="2020-08" db="EMBL/GenBank/DDBJ databases">
        <title>Genomic Encyclopedia of Type Strains, Phase III (KMG-III): the genomes of soil and plant-associated and newly described type strains.</title>
        <authorList>
            <person name="Whitman W."/>
        </authorList>
    </citation>
    <scope>NUCLEOTIDE SEQUENCE [LARGE SCALE GENOMIC DNA]</scope>
    <source>
        <strain evidence="1 2">CECT 8799</strain>
    </source>
</reference>
<name>A0A7W4WBM7_9GAMM</name>
<evidence type="ECO:0000313" key="2">
    <source>
        <dbReference type="Proteomes" id="UP000535937"/>
    </source>
</evidence>
<dbReference type="RefSeq" id="WP_183458365.1">
    <property type="nucleotide sequence ID" value="NZ_JACHWZ010000006.1"/>
</dbReference>
<sequence length="129" mass="14746">MIDPLVTQMEFGIYFLVYSVASRLRGTYNTAHFVRKYFGEFSVETKDGDVRATIHELGHLFSIEMGEVRFSHGIEKFQSPRAETINIPGKFFEFYRDSVGNPQCVILVDELAPALAIEYGPVIENNEKF</sequence>
<gene>
    <name evidence="1" type="ORF">FHS09_001533</name>
</gene>
<protein>
    <submittedName>
        <fullName evidence="1">Diaminopimelate epimerase</fullName>
    </submittedName>
</protein>
<accession>A0A7W4WBM7</accession>
<dbReference type="Proteomes" id="UP000535937">
    <property type="component" value="Unassembled WGS sequence"/>
</dbReference>
<evidence type="ECO:0000313" key="1">
    <source>
        <dbReference type="EMBL" id="MBB3060713.1"/>
    </source>
</evidence>
<keyword evidence="2" id="KW-1185">Reference proteome</keyword>
<dbReference type="AlphaFoldDB" id="A0A7W4WBM7"/>
<comment type="caution">
    <text evidence="1">The sequence shown here is derived from an EMBL/GenBank/DDBJ whole genome shotgun (WGS) entry which is preliminary data.</text>
</comment>